<keyword evidence="1" id="KW-0812">Transmembrane</keyword>
<accession>R4T6E4</accession>
<dbReference type="EMBL" id="KC292025">
    <property type="protein sequence ID" value="AGM11264.1"/>
    <property type="molecule type" value="Genomic_DNA"/>
</dbReference>
<dbReference type="GeneID" id="16194200"/>
<protein>
    <submittedName>
        <fullName evidence="2">Uncharacterized protein</fullName>
    </submittedName>
</protein>
<evidence type="ECO:0000313" key="3">
    <source>
        <dbReference type="Proteomes" id="UP000203449"/>
    </source>
</evidence>
<organism evidence="2 3">
    <name type="scientific">Haloarcula hispanica tailed virus 1</name>
    <dbReference type="NCBI Taxonomy" id="1273750"/>
    <lineage>
        <taxon>Viruses</taxon>
        <taxon>Duplodnaviria</taxon>
        <taxon>Heunggongvirae</taxon>
        <taxon>Uroviricota</taxon>
        <taxon>Caudoviricetes</taxon>
        <taxon>Madisaviridae</taxon>
        <taxon>Clampvirus</taxon>
        <taxon>Clampvirus italiense</taxon>
        <taxon>Clampvirus HHTV1</taxon>
    </lineage>
</organism>
<evidence type="ECO:0000313" key="2">
    <source>
        <dbReference type="EMBL" id="AGM11264.1"/>
    </source>
</evidence>
<dbReference type="KEGG" id="vg:16194200"/>
<dbReference type="Proteomes" id="UP000203449">
    <property type="component" value="Segment"/>
</dbReference>
<sequence length="63" mass="6803">MRGTPVNSLASGHVWLALFAIAALATGNDIEAAIIFLGSIAHELHQMRADVRDYLDNQEQGDP</sequence>
<reference evidence="2 3" key="1">
    <citation type="submission" date="2012-12" db="EMBL/GenBank/DDBJ databases">
        <authorList>
            <person name="Sencilo A."/>
            <person name="Jacobs-Sera D."/>
            <person name="Russell D.A."/>
            <person name="Ko C."/>
            <person name="Atanasova N."/>
            <person name="Osterlund E."/>
            <person name="Oksanen H.M."/>
            <person name="Bamford D.H."/>
            <person name="Hatfull G.F."/>
            <person name="Roine E."/>
            <person name="Hendrix R.W."/>
        </authorList>
    </citation>
    <scope>NUCLEOTIDE SEQUENCE [LARGE SCALE GENOMIC DNA]</scope>
</reference>
<gene>
    <name evidence="2" type="primary">8</name>
    <name evidence="2" type="ORF">HHTV1_8</name>
</gene>
<name>R4T6E4_9CAUD</name>
<dbReference type="RefSeq" id="YP_008058698.1">
    <property type="nucleotide sequence ID" value="NC_021322.1"/>
</dbReference>
<proteinExistence type="predicted"/>
<keyword evidence="1" id="KW-1133">Transmembrane helix</keyword>
<feature type="transmembrane region" description="Helical" evidence="1">
    <location>
        <begin position="12"/>
        <end position="38"/>
    </location>
</feature>
<evidence type="ECO:0000256" key="1">
    <source>
        <dbReference type="SAM" id="Phobius"/>
    </source>
</evidence>
<keyword evidence="3" id="KW-1185">Reference proteome</keyword>
<keyword evidence="1" id="KW-0472">Membrane</keyword>